<gene>
    <name evidence="1" type="ORF">SPI_02707</name>
</gene>
<dbReference type="Proteomes" id="UP000076874">
    <property type="component" value="Unassembled WGS sequence"/>
</dbReference>
<evidence type="ECO:0000313" key="2">
    <source>
        <dbReference type="Proteomes" id="UP000076874"/>
    </source>
</evidence>
<reference evidence="1 2" key="1">
    <citation type="journal article" date="2016" name="Genome Biol. Evol.">
        <title>Divergent and convergent evolution of fungal pathogenicity.</title>
        <authorList>
            <person name="Shang Y."/>
            <person name="Xiao G."/>
            <person name="Zheng P."/>
            <person name="Cen K."/>
            <person name="Zhan S."/>
            <person name="Wang C."/>
        </authorList>
    </citation>
    <scope>NUCLEOTIDE SEQUENCE [LARGE SCALE GENOMIC DNA]</scope>
    <source>
        <strain evidence="1 2">RCEF 264</strain>
    </source>
</reference>
<accession>A0A162MRS8</accession>
<sequence>MATLSMANLQDPHRQVLRRAVGNVLATPIADLTYAQIVDGLPVSSVALDTYYGNVCPGHPLLDEHVMLSPDVLERARQRRDSFDLNTLPFDAAVIHAYQSSSVDSRVFQSRLIELVAVALHNVAVWLYQQGPVRPKDDPLLLWRPSDAEMSFYSTESYPPTLFVHPWYMDYEQYPGGVADGVGYWAEGRILGGVVLFDRRPASDGGDTSSVYFHSDGREVTYRIYRLLDEQKQQLLQFLLADEPSSCPLPIHGDKANRTRVDPEEPPAETGIYRDLWERKPLTGELLDARTKDVLDEFNYTSYEEWSEAHGRGYEARRKYMRRTRSG</sequence>
<evidence type="ECO:0000313" key="1">
    <source>
        <dbReference type="EMBL" id="OAA65920.1"/>
    </source>
</evidence>
<protein>
    <submittedName>
        <fullName evidence="1">Uncharacterized protein</fullName>
    </submittedName>
</protein>
<dbReference type="EMBL" id="AZHD01000003">
    <property type="protein sequence ID" value="OAA65920.1"/>
    <property type="molecule type" value="Genomic_DNA"/>
</dbReference>
<dbReference type="OrthoDB" id="4869597at2759"/>
<keyword evidence="2" id="KW-1185">Reference proteome</keyword>
<comment type="caution">
    <text evidence="1">The sequence shown here is derived from an EMBL/GenBank/DDBJ whole genome shotgun (WGS) entry which is preliminary data.</text>
</comment>
<name>A0A162MRS8_9HYPO</name>
<proteinExistence type="predicted"/>
<dbReference type="AlphaFoldDB" id="A0A162MRS8"/>
<organism evidence="1 2">
    <name type="scientific">Niveomyces insectorum RCEF 264</name>
    <dbReference type="NCBI Taxonomy" id="1081102"/>
    <lineage>
        <taxon>Eukaryota</taxon>
        <taxon>Fungi</taxon>
        <taxon>Dikarya</taxon>
        <taxon>Ascomycota</taxon>
        <taxon>Pezizomycotina</taxon>
        <taxon>Sordariomycetes</taxon>
        <taxon>Hypocreomycetidae</taxon>
        <taxon>Hypocreales</taxon>
        <taxon>Cordycipitaceae</taxon>
        <taxon>Niveomyces</taxon>
    </lineage>
</organism>